<keyword evidence="8 9" id="KW-0472">Membrane</keyword>
<evidence type="ECO:0000259" key="10">
    <source>
        <dbReference type="PROSITE" id="PS50928"/>
    </source>
</evidence>
<comment type="similarity">
    <text evidence="2 9">Belongs to the binding-protein-dependent transport system permease family.</text>
</comment>
<dbReference type="CDD" id="cd06261">
    <property type="entry name" value="TM_PBP2"/>
    <property type="match status" value="1"/>
</dbReference>
<dbReference type="Proteomes" id="UP000278149">
    <property type="component" value="Unassembled WGS sequence"/>
</dbReference>
<evidence type="ECO:0000256" key="1">
    <source>
        <dbReference type="ARBA" id="ARBA00004651"/>
    </source>
</evidence>
<dbReference type="Gene3D" id="1.10.3720.10">
    <property type="entry name" value="MetI-like"/>
    <property type="match status" value="1"/>
</dbReference>
<sequence>MRLNLLKTFGIFGTFLILFLLIPIISFIIWTDPKDVASYGLDDAALEALVIGVSASLLSTSLLLISGIPLSYFLSRREFRGKGLLKAIIDLPLVIPHGVAGIMLLMAYNSRAPVGLLLSKAGITIEDSFYGIVAAMAFVSAPIMIGSLIEGFNSIDLNLEYVARSLGASEWRTFIEVTLPLSLRFIITGSLLSWGRGISEVGAILIVAYYPRSINALIMDRFWTHGLRAASATALPLFLVSVAIFIIVRYPWRGRR</sequence>
<dbReference type="InterPro" id="IPR000515">
    <property type="entry name" value="MetI-like"/>
</dbReference>
<protein>
    <submittedName>
        <fullName evidence="11">ABC transporter permease subunit</fullName>
    </submittedName>
</protein>
<accession>A0A429G615</accession>
<dbReference type="GO" id="GO:0055085">
    <property type="term" value="P:transmembrane transport"/>
    <property type="evidence" value="ECO:0007669"/>
    <property type="project" value="InterPro"/>
</dbReference>
<keyword evidence="4" id="KW-1003">Cell membrane</keyword>
<keyword evidence="6 9" id="KW-0812">Transmembrane</keyword>
<evidence type="ECO:0000256" key="9">
    <source>
        <dbReference type="RuleBase" id="RU363032"/>
    </source>
</evidence>
<dbReference type="RefSeq" id="WP_125741464.1">
    <property type="nucleotide sequence ID" value="NZ_RCOR01000020.1"/>
</dbReference>
<dbReference type="GO" id="GO:0005886">
    <property type="term" value="C:plasma membrane"/>
    <property type="evidence" value="ECO:0007669"/>
    <property type="project" value="UniProtKB-SubCell"/>
</dbReference>
<feature type="transmembrane region" description="Helical" evidence="9">
    <location>
        <begin position="230"/>
        <end position="252"/>
    </location>
</feature>
<feature type="domain" description="ABC transmembrane type-1" evidence="10">
    <location>
        <begin position="49"/>
        <end position="248"/>
    </location>
</feature>
<name>A0A429G615_9CREN</name>
<reference evidence="11 12" key="1">
    <citation type="submission" date="2018-10" db="EMBL/GenBank/DDBJ databases">
        <title>Co-occurring genomic capacity for anaerobic methane metabolism and dissimilatory sulfite reduction discovered in the Korarchaeota.</title>
        <authorList>
            <person name="Mckay L.J."/>
            <person name="Dlakic M."/>
            <person name="Fields M.W."/>
            <person name="Delmont T.O."/>
            <person name="Eren A.M."/>
            <person name="Jay Z.J."/>
            <person name="Klingelsmith K.B."/>
            <person name="Rusch D.B."/>
            <person name="Inskeep W.P."/>
        </authorList>
    </citation>
    <scope>NUCLEOTIDE SEQUENCE [LARGE SCALE GENOMIC DNA]</scope>
    <source>
        <strain evidence="11 12">WS</strain>
    </source>
</reference>
<gene>
    <name evidence="11" type="ORF">D9Q81_04030</name>
</gene>
<feature type="transmembrane region" description="Helical" evidence="9">
    <location>
        <begin position="50"/>
        <end position="75"/>
    </location>
</feature>
<dbReference type="Pfam" id="PF00528">
    <property type="entry name" value="BPD_transp_1"/>
    <property type="match status" value="1"/>
</dbReference>
<feature type="transmembrane region" description="Helical" evidence="9">
    <location>
        <begin position="9"/>
        <end position="30"/>
    </location>
</feature>
<evidence type="ECO:0000256" key="8">
    <source>
        <dbReference type="ARBA" id="ARBA00023136"/>
    </source>
</evidence>
<dbReference type="AlphaFoldDB" id="A0A429G615"/>
<comment type="caution">
    <text evidence="11">The sequence shown here is derived from an EMBL/GenBank/DDBJ whole genome shotgun (WGS) entry which is preliminary data.</text>
</comment>
<evidence type="ECO:0000313" key="12">
    <source>
        <dbReference type="Proteomes" id="UP000278149"/>
    </source>
</evidence>
<evidence type="ECO:0000256" key="2">
    <source>
        <dbReference type="ARBA" id="ARBA00009306"/>
    </source>
</evidence>
<evidence type="ECO:0000256" key="3">
    <source>
        <dbReference type="ARBA" id="ARBA00022448"/>
    </source>
</evidence>
<dbReference type="EMBL" id="RCOR01000020">
    <property type="protein sequence ID" value="RSN69224.1"/>
    <property type="molecule type" value="Genomic_DNA"/>
</dbReference>
<comment type="subcellular location">
    <subcellularLocation>
        <location evidence="1 9">Cell membrane</location>
        <topology evidence="1 9">Multi-pass membrane protein</topology>
    </subcellularLocation>
</comment>
<dbReference type="SUPFAM" id="SSF161098">
    <property type="entry name" value="MetI-like"/>
    <property type="match status" value="1"/>
</dbReference>
<keyword evidence="5" id="KW-0500">Molybdenum</keyword>
<organism evidence="11 12">
    <name type="scientific">Candidatus Korarchaeum cryptofilum</name>
    <dbReference type="NCBI Taxonomy" id="498846"/>
    <lineage>
        <taxon>Archaea</taxon>
        <taxon>Thermoproteota</taxon>
        <taxon>Candidatus Korarchaeia</taxon>
        <taxon>Candidatus Korarchaeales</taxon>
        <taxon>Candidatus Korarchaeaceae</taxon>
        <taxon>Candidatus Korarchaeum</taxon>
    </lineage>
</organism>
<dbReference type="InterPro" id="IPR035906">
    <property type="entry name" value="MetI-like_sf"/>
</dbReference>
<dbReference type="PANTHER" id="PTHR30183:SF3">
    <property type="entry name" value="MOLYBDENUM TRANSPORT SYSTEM PERMEASE PROTEIN MODB"/>
    <property type="match status" value="1"/>
</dbReference>
<proteinExistence type="inferred from homology"/>
<dbReference type="PROSITE" id="PS50928">
    <property type="entry name" value="ABC_TM1"/>
    <property type="match status" value="1"/>
</dbReference>
<keyword evidence="3 9" id="KW-0813">Transport</keyword>
<dbReference type="PANTHER" id="PTHR30183">
    <property type="entry name" value="MOLYBDENUM TRANSPORT SYSTEM PERMEASE PROTEIN MODB"/>
    <property type="match status" value="1"/>
</dbReference>
<evidence type="ECO:0000256" key="5">
    <source>
        <dbReference type="ARBA" id="ARBA00022505"/>
    </source>
</evidence>
<evidence type="ECO:0000256" key="6">
    <source>
        <dbReference type="ARBA" id="ARBA00022692"/>
    </source>
</evidence>
<evidence type="ECO:0000313" key="11">
    <source>
        <dbReference type="EMBL" id="RSN69224.1"/>
    </source>
</evidence>
<keyword evidence="7 9" id="KW-1133">Transmembrane helix</keyword>
<evidence type="ECO:0000256" key="4">
    <source>
        <dbReference type="ARBA" id="ARBA00022475"/>
    </source>
</evidence>
<evidence type="ECO:0000256" key="7">
    <source>
        <dbReference type="ARBA" id="ARBA00022989"/>
    </source>
</evidence>
<feature type="transmembrane region" description="Helical" evidence="9">
    <location>
        <begin position="191"/>
        <end position="210"/>
    </location>
</feature>
<feature type="transmembrane region" description="Helical" evidence="9">
    <location>
        <begin position="87"/>
        <end position="108"/>
    </location>
</feature>
<feature type="transmembrane region" description="Helical" evidence="9">
    <location>
        <begin position="128"/>
        <end position="149"/>
    </location>
</feature>